<dbReference type="Proteomes" id="UP000309997">
    <property type="component" value="Unassembled WGS sequence"/>
</dbReference>
<gene>
    <name evidence="1" type="ORF">D5086_017424</name>
</gene>
<protein>
    <submittedName>
        <fullName evidence="1">Uncharacterized protein</fullName>
    </submittedName>
</protein>
<organism evidence="1 2">
    <name type="scientific">Populus alba</name>
    <name type="common">White poplar</name>
    <dbReference type="NCBI Taxonomy" id="43335"/>
    <lineage>
        <taxon>Eukaryota</taxon>
        <taxon>Viridiplantae</taxon>
        <taxon>Streptophyta</taxon>
        <taxon>Embryophyta</taxon>
        <taxon>Tracheophyta</taxon>
        <taxon>Spermatophyta</taxon>
        <taxon>Magnoliopsida</taxon>
        <taxon>eudicotyledons</taxon>
        <taxon>Gunneridae</taxon>
        <taxon>Pentapetalae</taxon>
        <taxon>rosids</taxon>
        <taxon>fabids</taxon>
        <taxon>Malpighiales</taxon>
        <taxon>Salicaceae</taxon>
        <taxon>Saliceae</taxon>
        <taxon>Populus</taxon>
    </lineage>
</organism>
<proteinExistence type="predicted"/>
<name>A0ACC4BXD6_POPAL</name>
<dbReference type="EMBL" id="RCHU02000008">
    <property type="protein sequence ID" value="KAL3583092.1"/>
    <property type="molecule type" value="Genomic_DNA"/>
</dbReference>
<sequence>MAAKAAVVIEESVGRSVCKQAKLASQPRSPDAFSGSPQVVHVSEYRFDATTVTGALSSTACGLSIFLLVQLPPAWLKLVFL</sequence>
<accession>A0ACC4BXD6</accession>
<evidence type="ECO:0000313" key="2">
    <source>
        <dbReference type="Proteomes" id="UP000309997"/>
    </source>
</evidence>
<keyword evidence="2" id="KW-1185">Reference proteome</keyword>
<comment type="caution">
    <text evidence="1">The sequence shown here is derived from an EMBL/GenBank/DDBJ whole genome shotgun (WGS) entry which is preliminary data.</text>
</comment>
<reference evidence="1 2" key="1">
    <citation type="journal article" date="2024" name="Plant Biotechnol. J.">
        <title>Genome and CRISPR/Cas9 system of a widespread forest tree (Populus alba) in the world.</title>
        <authorList>
            <person name="Liu Y.J."/>
            <person name="Jiang P.F."/>
            <person name="Han X.M."/>
            <person name="Li X.Y."/>
            <person name="Wang H.M."/>
            <person name="Wang Y.J."/>
            <person name="Wang X.X."/>
            <person name="Zeng Q.Y."/>
        </authorList>
    </citation>
    <scope>NUCLEOTIDE SEQUENCE [LARGE SCALE GENOMIC DNA]</scope>
    <source>
        <strain evidence="2">cv. PAL-ZL1</strain>
    </source>
</reference>
<evidence type="ECO:0000313" key="1">
    <source>
        <dbReference type="EMBL" id="KAL3583092.1"/>
    </source>
</evidence>